<dbReference type="Proteomes" id="UP001549749">
    <property type="component" value="Unassembled WGS sequence"/>
</dbReference>
<dbReference type="Gene3D" id="2.40.50.100">
    <property type="match status" value="1"/>
</dbReference>
<dbReference type="SUPFAM" id="SSF56954">
    <property type="entry name" value="Outer membrane efflux proteins (OEP)"/>
    <property type="match status" value="1"/>
</dbReference>
<sequence>MDKELPAAMVSQKRRKLLGILVLVMLLLVAAIYTMRYVLSPALKRANIITAVAEKGDVENTINASGEVLPEFEEVITSPINAAIQQVVMDAGSKVTAGQSILKLDKAATQTEYDRGKFQLESKHNDIKKLRLELDKSYFDLQSSNEVKQLRINSLLADVENAKRLFKAGGGTREDIEKAELELKVAQLEKKQLENQLKSKQQSMQVEMRESEITAAIQANELHALERKLQQASVVSSREGVVTWVNKNIGATIREGDALARIADLGSYKVTGSISDTYMDQLHNGMPAIIRINETSLRGTITNIYPAVQNGIATFDIKLNEQSHKLLRPNMKVEVFLVTAARNNVVRVANGNGFKGTPVQDVFVVKDNKAIRRTVQIGMSNFDYVELKDQINPGDVVIISDMSAYKHAKEITINN</sequence>
<organism evidence="4 5">
    <name type="scientific">Chitinophaga defluvii</name>
    <dbReference type="NCBI Taxonomy" id="3163343"/>
    <lineage>
        <taxon>Bacteria</taxon>
        <taxon>Pseudomonadati</taxon>
        <taxon>Bacteroidota</taxon>
        <taxon>Chitinophagia</taxon>
        <taxon>Chitinophagales</taxon>
        <taxon>Chitinophagaceae</taxon>
        <taxon>Chitinophaga</taxon>
    </lineage>
</organism>
<protein>
    <submittedName>
        <fullName evidence="4">HlyD family efflux transporter periplasmic adaptor subunit</fullName>
    </submittedName>
</protein>
<name>A0ABV2TA05_9BACT</name>
<evidence type="ECO:0000256" key="3">
    <source>
        <dbReference type="SAM" id="Coils"/>
    </source>
</evidence>
<reference evidence="4 5" key="1">
    <citation type="submission" date="2024-06" db="EMBL/GenBank/DDBJ databases">
        <title>Chitinophaga defluvii sp. nov., isolated from municipal sewage.</title>
        <authorList>
            <person name="Zhang L."/>
        </authorList>
    </citation>
    <scope>NUCLEOTIDE SEQUENCE [LARGE SCALE GENOMIC DNA]</scope>
    <source>
        <strain evidence="4 5">H8</strain>
    </source>
</reference>
<accession>A0ABV2TA05</accession>
<dbReference type="Gene3D" id="1.10.287.470">
    <property type="entry name" value="Helix hairpin bin"/>
    <property type="match status" value="1"/>
</dbReference>
<dbReference type="SUPFAM" id="SSF111369">
    <property type="entry name" value="HlyD-like secretion proteins"/>
    <property type="match status" value="1"/>
</dbReference>
<dbReference type="EMBL" id="JBEXAC010000002">
    <property type="protein sequence ID" value="MET6999487.1"/>
    <property type="molecule type" value="Genomic_DNA"/>
</dbReference>
<gene>
    <name evidence="4" type="ORF">ABR189_19010</name>
</gene>
<dbReference type="Gene3D" id="2.40.420.20">
    <property type="match status" value="1"/>
</dbReference>
<dbReference type="PANTHER" id="PTHR32347:SF14">
    <property type="entry name" value="EFFLUX SYSTEM COMPONENT YKNX-RELATED"/>
    <property type="match status" value="1"/>
</dbReference>
<evidence type="ECO:0000256" key="1">
    <source>
        <dbReference type="ARBA" id="ARBA00004196"/>
    </source>
</evidence>
<comment type="subcellular location">
    <subcellularLocation>
        <location evidence="1">Cell envelope</location>
    </subcellularLocation>
</comment>
<keyword evidence="2 3" id="KW-0175">Coiled coil</keyword>
<dbReference type="PANTHER" id="PTHR32347">
    <property type="entry name" value="EFFLUX SYSTEM COMPONENT YKNX-RELATED"/>
    <property type="match status" value="1"/>
</dbReference>
<evidence type="ECO:0000313" key="5">
    <source>
        <dbReference type="Proteomes" id="UP001549749"/>
    </source>
</evidence>
<dbReference type="RefSeq" id="WP_354662051.1">
    <property type="nucleotide sequence ID" value="NZ_JBEXAC010000002.1"/>
</dbReference>
<dbReference type="InterPro" id="IPR050465">
    <property type="entry name" value="UPF0194_transport"/>
</dbReference>
<comment type="caution">
    <text evidence="4">The sequence shown here is derived from an EMBL/GenBank/DDBJ whole genome shotgun (WGS) entry which is preliminary data.</text>
</comment>
<evidence type="ECO:0000256" key="2">
    <source>
        <dbReference type="ARBA" id="ARBA00023054"/>
    </source>
</evidence>
<evidence type="ECO:0000313" key="4">
    <source>
        <dbReference type="EMBL" id="MET6999487.1"/>
    </source>
</evidence>
<feature type="coiled-coil region" evidence="3">
    <location>
        <begin position="176"/>
        <end position="210"/>
    </location>
</feature>
<keyword evidence="5" id="KW-1185">Reference proteome</keyword>
<proteinExistence type="predicted"/>
<dbReference type="Gene3D" id="2.40.30.170">
    <property type="match status" value="1"/>
</dbReference>